<evidence type="ECO:0000313" key="4">
    <source>
        <dbReference type="Proteomes" id="UP000693892"/>
    </source>
</evidence>
<dbReference type="PANTHER" id="PTHR46112:SF2">
    <property type="entry name" value="XAA-PRO AMINOPEPTIDASE P-RELATED"/>
    <property type="match status" value="1"/>
</dbReference>
<dbReference type="Pfam" id="PF01321">
    <property type="entry name" value="Creatinase_N"/>
    <property type="match status" value="1"/>
</dbReference>
<feature type="domain" description="Peptidase M24" evidence="1">
    <location>
        <begin position="192"/>
        <end position="350"/>
    </location>
</feature>
<dbReference type="Pfam" id="PF00557">
    <property type="entry name" value="Peptidase_M24"/>
    <property type="match status" value="1"/>
</dbReference>
<evidence type="ECO:0000259" key="2">
    <source>
        <dbReference type="Pfam" id="PF01321"/>
    </source>
</evidence>
<dbReference type="EMBL" id="CAJVAP010000010">
    <property type="protein sequence ID" value="CAG7608289.1"/>
    <property type="molecule type" value="Genomic_DNA"/>
</dbReference>
<evidence type="ECO:0000259" key="1">
    <source>
        <dbReference type="Pfam" id="PF00557"/>
    </source>
</evidence>
<dbReference type="InterPro" id="IPR050659">
    <property type="entry name" value="Peptidase_M24B"/>
</dbReference>
<dbReference type="InterPro" id="IPR000587">
    <property type="entry name" value="Creatinase_N"/>
</dbReference>
<dbReference type="AlphaFoldDB" id="A0A916JVX4"/>
<name>A0A916JVX4_9MICO</name>
<protein>
    <submittedName>
        <fullName evidence="3">Ectoine hydrolase</fullName>
        <ecNumber evidence="3">3.5.4.44</ecNumber>
    </submittedName>
</protein>
<dbReference type="EC" id="3.5.4.44" evidence="3"/>
<comment type="caution">
    <text evidence="3">The sequence shown here is derived from an EMBL/GenBank/DDBJ whole genome shotgun (WGS) entry which is preliminary data.</text>
</comment>
<dbReference type="CDD" id="cd01066">
    <property type="entry name" value="APP_MetAP"/>
    <property type="match status" value="1"/>
</dbReference>
<keyword evidence="4" id="KW-1185">Reference proteome</keyword>
<keyword evidence="3" id="KW-0378">Hydrolase</keyword>
<accession>A0A916JVX4</accession>
<organism evidence="3 4">
    <name type="scientific">Leucobacter soli</name>
    <dbReference type="NCBI Taxonomy" id="2812850"/>
    <lineage>
        <taxon>Bacteria</taxon>
        <taxon>Bacillati</taxon>
        <taxon>Actinomycetota</taxon>
        <taxon>Actinomycetes</taxon>
        <taxon>Micrococcales</taxon>
        <taxon>Microbacteriaceae</taxon>
        <taxon>Leucobacter</taxon>
    </lineage>
</organism>
<dbReference type="Proteomes" id="UP000693892">
    <property type="component" value="Unassembled WGS sequence"/>
</dbReference>
<dbReference type="GO" id="GO:0016787">
    <property type="term" value="F:hydrolase activity"/>
    <property type="evidence" value="ECO:0007669"/>
    <property type="project" value="UniProtKB-KW"/>
</dbReference>
<dbReference type="RefSeq" id="WP_218114725.1">
    <property type="nucleotide sequence ID" value="NZ_CAJVAP010000010.1"/>
</dbReference>
<gene>
    <name evidence="3" type="primary">doeA_2</name>
    <name evidence="3" type="ORF">LEUCIP111803_01100</name>
</gene>
<feature type="domain" description="Creatinase N-terminal" evidence="2">
    <location>
        <begin position="35"/>
        <end position="184"/>
    </location>
</feature>
<proteinExistence type="predicted"/>
<evidence type="ECO:0000313" key="3">
    <source>
        <dbReference type="EMBL" id="CAG7608289.1"/>
    </source>
</evidence>
<dbReference type="InterPro" id="IPR000994">
    <property type="entry name" value="Pept_M24"/>
</dbReference>
<sequence length="412" mass="46201">MSPDPRYAAYIRAELDAMLARPKELHFTTEEYRERQNKARALMAEQQVDLLLISSPEAIAWLCGHALRWNKGQSPSDWPALQTLVLRHDSDRLVLFETNGHEEMIEMHSVVTDARIYPERDVEEALDFIVGELRSEGWLNGRVGVEQWSYIPNRYVGGRFEARLREAGCEIVDVSLPVRALRRVKSAQELQYIEKAAAICDAGLIAVRDVLQPGMTELEVWSEMLRGMVAAGGEPAALHESVVVGPIEQGHAFSTRREIKRGDYVWVDPCGVYNHYHANVAATFFVGEAPEEALEISAIQAGAYELLCQTARVGTPIRETNRVLKEYYEDAGTWGLHNWTGGYELGLSFPPDWVGEFQYTIGEEDVEGVFLADTVTNFESVVNFIMIDTVVYQESGTRTLSSLPHGVTVVPV</sequence>
<reference evidence="3" key="1">
    <citation type="submission" date="2021-06" db="EMBL/GenBank/DDBJ databases">
        <authorList>
            <person name="Criscuolo A."/>
        </authorList>
    </citation>
    <scope>NUCLEOTIDE SEQUENCE</scope>
    <source>
        <strain evidence="3">CIP111803</strain>
    </source>
</reference>
<dbReference type="PANTHER" id="PTHR46112">
    <property type="entry name" value="AMINOPEPTIDASE"/>
    <property type="match status" value="1"/>
</dbReference>